<feature type="region of interest" description="Disordered" evidence="1">
    <location>
        <begin position="2466"/>
        <end position="2495"/>
    </location>
</feature>
<dbReference type="PANTHER" id="PTHR34819">
    <property type="entry name" value="LARGE CYSTEINE-RICH PERIPLASMIC PROTEIN OMCB"/>
    <property type="match status" value="1"/>
</dbReference>
<feature type="region of interest" description="Disordered" evidence="1">
    <location>
        <begin position="1418"/>
        <end position="1445"/>
    </location>
</feature>
<organism evidence="4 5">
    <name type="scientific">Labedella phragmitis</name>
    <dbReference type="NCBI Taxonomy" id="2498849"/>
    <lineage>
        <taxon>Bacteria</taxon>
        <taxon>Bacillati</taxon>
        <taxon>Actinomycetota</taxon>
        <taxon>Actinomycetes</taxon>
        <taxon>Micrococcales</taxon>
        <taxon>Microbacteriaceae</taxon>
        <taxon>Labedella</taxon>
    </lineage>
</organism>
<reference evidence="4 5" key="1">
    <citation type="submission" date="2018-12" db="EMBL/GenBank/DDBJ databases">
        <authorList>
            <person name="Li F."/>
        </authorList>
    </citation>
    <scope>NUCLEOTIDE SEQUENCE [LARGE SCALE GENOMIC DNA]</scope>
    <source>
        <strain evidence="4 5">11W25H-1</strain>
    </source>
</reference>
<feature type="domain" description="DUF7927" evidence="3">
    <location>
        <begin position="905"/>
        <end position="1034"/>
    </location>
</feature>
<dbReference type="Proteomes" id="UP000288547">
    <property type="component" value="Unassembled WGS sequence"/>
</dbReference>
<feature type="domain" description="DUF7927" evidence="3">
    <location>
        <begin position="2370"/>
        <end position="2505"/>
    </location>
</feature>
<dbReference type="NCBIfam" id="TIGR01451">
    <property type="entry name" value="B_ant_repeat"/>
    <property type="match status" value="1"/>
</dbReference>
<dbReference type="Gene3D" id="2.60.40.10">
    <property type="entry name" value="Immunoglobulins"/>
    <property type="match status" value="2"/>
</dbReference>
<feature type="domain" description="DUF7927" evidence="3">
    <location>
        <begin position="1170"/>
        <end position="1301"/>
    </location>
</feature>
<dbReference type="InterPro" id="IPR057687">
    <property type="entry name" value="DUF7927"/>
</dbReference>
<dbReference type="EMBL" id="RZNB01000003">
    <property type="protein sequence ID" value="RWZ50927.1"/>
    <property type="molecule type" value="Genomic_DNA"/>
</dbReference>
<feature type="domain" description="DUF7927" evidence="3">
    <location>
        <begin position="643"/>
        <end position="752"/>
    </location>
</feature>
<gene>
    <name evidence="4" type="ORF">ELQ90_08870</name>
</gene>
<dbReference type="PANTHER" id="PTHR34819:SF3">
    <property type="entry name" value="CELL SURFACE PROTEIN"/>
    <property type="match status" value="1"/>
</dbReference>
<feature type="region of interest" description="Disordered" evidence="1">
    <location>
        <begin position="2065"/>
        <end position="2104"/>
    </location>
</feature>
<evidence type="ECO:0000259" key="3">
    <source>
        <dbReference type="Pfam" id="PF25549"/>
    </source>
</evidence>
<keyword evidence="2" id="KW-1133">Transmembrane helix</keyword>
<keyword evidence="5" id="KW-1185">Reference proteome</keyword>
<accession>A0A444PST2</accession>
<dbReference type="InterPro" id="IPR047589">
    <property type="entry name" value="DUF11_rpt"/>
</dbReference>
<keyword evidence="2" id="KW-0812">Transmembrane</keyword>
<feature type="domain" description="DUF7927" evidence="3">
    <location>
        <begin position="2639"/>
        <end position="2768"/>
    </location>
</feature>
<dbReference type="InterPro" id="IPR013783">
    <property type="entry name" value="Ig-like_fold"/>
</dbReference>
<dbReference type="GO" id="GO:0005975">
    <property type="term" value="P:carbohydrate metabolic process"/>
    <property type="evidence" value="ECO:0007669"/>
    <property type="project" value="UniProtKB-ARBA"/>
</dbReference>
<feature type="domain" description="DUF7927" evidence="3">
    <location>
        <begin position="1970"/>
        <end position="2105"/>
    </location>
</feature>
<feature type="domain" description="DUF7927" evidence="3">
    <location>
        <begin position="2910"/>
        <end position="3038"/>
    </location>
</feature>
<feature type="domain" description="DUF7927" evidence="3">
    <location>
        <begin position="1840"/>
        <end position="1967"/>
    </location>
</feature>
<comment type="caution">
    <text evidence="4">The sequence shown here is derived from an EMBL/GenBank/DDBJ whole genome shotgun (WGS) entry which is preliminary data.</text>
</comment>
<dbReference type="Gene3D" id="2.60.40.740">
    <property type="match status" value="1"/>
</dbReference>
<evidence type="ECO:0000256" key="1">
    <source>
        <dbReference type="SAM" id="MobiDB-lite"/>
    </source>
</evidence>
<evidence type="ECO:0000313" key="4">
    <source>
        <dbReference type="EMBL" id="RWZ50927.1"/>
    </source>
</evidence>
<protein>
    <submittedName>
        <fullName evidence="4">DUF11 domain-containing protein</fullName>
    </submittedName>
</protein>
<feature type="domain" description="DUF7927" evidence="3">
    <location>
        <begin position="2508"/>
        <end position="2635"/>
    </location>
</feature>
<feature type="region of interest" description="Disordered" evidence="1">
    <location>
        <begin position="1674"/>
        <end position="1694"/>
    </location>
</feature>
<name>A0A444PST2_9MICO</name>
<feature type="domain" description="DUF7927" evidence="3">
    <location>
        <begin position="2108"/>
        <end position="2231"/>
    </location>
</feature>
<evidence type="ECO:0000256" key="2">
    <source>
        <dbReference type="SAM" id="Phobius"/>
    </source>
</evidence>
<evidence type="ECO:0000313" key="5">
    <source>
        <dbReference type="Proteomes" id="UP000288547"/>
    </source>
</evidence>
<feature type="domain" description="DUF7927" evidence="3">
    <location>
        <begin position="1436"/>
        <end position="1565"/>
    </location>
</feature>
<feature type="domain" description="DUF7927" evidence="3">
    <location>
        <begin position="1304"/>
        <end position="1432"/>
    </location>
</feature>
<dbReference type="Pfam" id="PF25549">
    <property type="entry name" value="DUF7927"/>
    <property type="match status" value="19"/>
</dbReference>
<keyword evidence="2" id="KW-0472">Membrane</keyword>
<dbReference type="OrthoDB" id="134475at2"/>
<feature type="domain" description="DUF7927" evidence="3">
    <location>
        <begin position="770"/>
        <end position="900"/>
    </location>
</feature>
<feature type="domain" description="DUF7927" evidence="3">
    <location>
        <begin position="1706"/>
        <end position="1834"/>
    </location>
</feature>
<dbReference type="InterPro" id="IPR051172">
    <property type="entry name" value="Chlamydia_OmcB"/>
</dbReference>
<feature type="domain" description="DUF7927" evidence="3">
    <location>
        <begin position="490"/>
        <end position="617"/>
    </location>
</feature>
<proteinExistence type="predicted"/>
<feature type="domain" description="DUF7927" evidence="3">
    <location>
        <begin position="1568"/>
        <end position="1703"/>
    </location>
</feature>
<feature type="transmembrane region" description="Helical" evidence="2">
    <location>
        <begin position="3052"/>
        <end position="3071"/>
    </location>
</feature>
<sequence>MNAMGMRADRQDHVHRRTSLTWTDMVTRLSVRRHGLTRPGQRPTAAALVLLLVATFLTMTSTFVAQPANAESNVAIAPIEGSQTFYAFAKAGEEVRTSFVKDLLLTTGIATSIVMQDPTGAQRWTCSIAAAAPPGTACTAPVGLTSAVEGAWKIDVVQTSNSATGHSPLNWAVSVFDAGIRQPGRVWTPKHAIFQNGVASTGDLRYWMLNDSGYTYDVRLFGYNGINSNITANELGTTTTVDGECLPSYRSVQGVGGTGCGSTYRVFFEEPSPALPARTTSPDGMLTVNPAPLNTTDIRIDDLRFLADEPGGVTGELRYSLDERFTGEYRLEIDTNGNGVYGEDVDRSIRRTADGSGSYEYEYDGTDGLGNPVSSCAAQNARVSIDRLGEIHILQGDVEGREGISIRRLDGAAAGRDTIYWDDRGLSTAGMTLTPNVNGTGGVNSNVTNGVHGWPYGGTTGWGNNRVIDDWAYLPVDYDSEEVSFGGQCLDIDKTSDRTTATRVGDTVTYTVTATNVGTGDYTELVPAVFADDITGVLDDAVYNNDAVSSRPGEIVYNAPILAWGGALPAGESVTLTYSVTFTEELAETGDGHARNVAWVPPGPPSDPHDPGDPPACDPPVDGADPETGLQCAEVEFDLPRLQIAKSADRTDLPAVGEEVTYTVTVTNPSDAAYTAAFPGSFSDDLSEVLDDATVVEGSITSSAGEATVTGNTLSWSGPVGPGQSVRVSYSVRYTGEGDNVLTNVACLPADEVMAPDLPCDSNEIPGARLSDWKTATPSSDPLVPGSTIDYTLYFENDGQTAAAVDVIDDLTHVLDDADVTVEPSSSDGLTVERTGARIAISGSVPVGETYTVSYTVTVRADSQRGDNVAANFLLPPNVPPPVIPECDPADGEEADCTVNLIPEIVYEKSVEASTDPIAAGTELTYTVTAENVGTATGDVVRIDDLTGVLDDADVTEVPFVTGASTVTASPVVDGVISLGGELAAGESATITYTVIVRPDADRGDNQALNFVLTPGEEPPAECDPEVDVCTVTELPSIVPSKSVDPSSGTPVAAGEILTYTLTFVNEGDAAGVVNHVDVLERVLDDADITVEPASSSPDVAAVLDGETITVSGPIAAGATVTVTYQVTVRADGDRGDNRLGNFLVVDGDEPPTECIEGSVLCTENPVGELHDWKTVEASETPVGAGTELTYTLHFENRGEGAIDVDRVDDLSHVLDDADVTVEPSSDDLTVVRNGARIAITGSLEPGESTTVTYVVTLKADGERGDDIAANFLLDPEDTPPTEPVCEPIDREEPDCTITPIGKLTTTKSVEASSDPIVAGTTLTYTLSFINDTATDVSVDKIDDLSGVLDDAAVTAQPVSSDASVTASEVTDGTITITGVVAAGETVTVTYTVTVNAEDARGDDTADNFLLNPGEEPPAECVEGDPNCTSTPLPNVTERKSVDPARGTSVAAGDVLTYTLTFTNSGNATGAVDHTDHLADILDDATVTGGPMSSDAGVTATLDGETIAIAGTIAAGASVTVTYEVTVGADGERGDNLLGNFLVPGDEVPPAECVEDSPLCTENPIGELHDWKTVEASETPVAAGTELTYTLHFENRGEGDVEVDRVDFLTHVLDDADVTAEPVSDALAVTRNGEAITITGTLAPGESTTVVYTVTVKADGERGDSIAANFLVPNDPSVPPTPPSEPICQPTDAEEPDCTVTPIGQLTTGKSVEASSDPIVPGTTLTYTLTFDNQSEAAAIVDHIDDLSSVLDDADVTSLPVVSDPAVTVSPIIDGVLSISGEVAPGQTVTVTYVVTVKDEAERGDGVATNFLVESTELPPTECVPGDPNCTSTPLPDVSERKSVDPVSGTSVAAGDVLTYTLTFTNDGGAVGAVDHTDHLGDVLDDAGITSAPVSSDPNVSAVLDGDTIAVTGTIAPGATVTVTYTVTVLADGERGDNLLGNVLVPGDEEPPTECVEGSPLCTENPVGELHDWKSVEASETPVAAGTELTYTLHFENRGEGSIDVNTIDFLTHVLDDADVTTEPTSDDLTAVRAGEAITITGSLEPGQSATVTYTVTIKADGARGDDTASNFLVRDDPEDPPTPPTDPACEPTDAEEPDCTTTPIGSYTATKTVEADETPIGVGSILTYTLSFTNASDASADVDETDTLAGVLDDATVVDVPESSSDSLTVSDIADGAFTITGTLAAGETVTVVYTVSVNPESERGDNVVDNTLLPTGGGECSPERCTETPLPTVDAEKSVSPTDGSTVTAGDVVVYTLTFRNTSAVDAAIEYTDDLSGVLDDGTVSSAPTFSSPTGSATLDGNIITVVGTVSAGSTVEVRYEVTVRPDGERGDNVMGNVLVPEGEIPPPPGEECEEGDPLCTVTYVGELHDWKSVEASETPVAAGTELTYTLHFENRGEGTVAVNAIDFLTHVLDDADVTSEPTSESLTATRNGETITITGSLAAGESATVTYTVAVKADDLRGDDTASNFLVPDDPEDPPTPPTDPVCQPTDVQEPDCTVTPIGRLDTSKAVSASSDPIESGTTLTYTLTFDNQSEAAVTVDKVDDLSGVLDDATITSEPVSSDGALTATRDGVTISVSGSLAPGQTVTVVYVVTVKEESERGDNVASNVLLDSGEVPPTECAEDDANCTVTPLPQIDSSKSVDPTSGSTVLPGDVLTYTLTLTNSGEAAGAVHRIDYLDGVLDDAEFTGGPTVSDPNVTAVLDGTELVIGGRLEPDQTVTVTYTLTVLPDAERGDDVLTNFLFDTDEEPPGPDTECEDGDCTENYVPRIVDSKSADPASGTPIAAGQEVTYTLHFRNDGAATGDVSKDDVLTGVLDDADLTAAPAASSDSLVVSEPSDGRIHIEGSLEPGESATVTYSVTVRPFAEQGDHVLGNWLVLPGDPPGENGSCEPVDGEDADCTVHPIGEIAATKSVDPKTGTDVRQGQVLDYTLTFRNTGTGAAVVDYTDHLGDVLDDATLTRGPSSDDPSLELDLADDTLMIGGTLAAGVTATVTYSVTVMAYDRQGNHILDNFLGLSGGEPEERCVSDNPLCTSNPTIAPPPLAITGGELGLGGLALVILLILGGTLAVEVARRRRLALEGVRPGSDAPMS</sequence>
<feature type="compositionally biased region" description="Pro residues" evidence="1">
    <location>
        <begin position="1676"/>
        <end position="1685"/>
    </location>
</feature>
<feature type="region of interest" description="Disordered" evidence="1">
    <location>
        <begin position="2206"/>
        <end position="2227"/>
    </location>
</feature>
<feature type="domain" description="DUF7927" evidence="3">
    <location>
        <begin position="2772"/>
        <end position="2907"/>
    </location>
</feature>
<feature type="domain" description="DUF7927" evidence="3">
    <location>
        <begin position="2235"/>
        <end position="2365"/>
    </location>
</feature>
<feature type="region of interest" description="Disordered" evidence="1">
    <location>
        <begin position="594"/>
        <end position="626"/>
    </location>
</feature>
<feature type="domain" description="DUF7927" evidence="3">
    <location>
        <begin position="1040"/>
        <end position="1167"/>
    </location>
</feature>